<protein>
    <submittedName>
        <fullName evidence="1">Uncharacterized protein</fullName>
    </submittedName>
</protein>
<accession>A0A8R1IE00</accession>
<keyword evidence="2" id="KW-1185">Reference proteome</keyword>
<reference evidence="2" key="1">
    <citation type="submission" date="2010-08" db="EMBL/GenBank/DDBJ databases">
        <authorList>
            <consortium name="Caenorhabditis japonica Sequencing Consortium"/>
            <person name="Wilson R.K."/>
        </authorList>
    </citation>
    <scope>NUCLEOTIDE SEQUENCE [LARGE SCALE GENOMIC DNA]</scope>
    <source>
        <strain evidence="2">DF5081</strain>
    </source>
</reference>
<dbReference type="EnsemblMetazoa" id="CJA32578.1">
    <property type="protein sequence ID" value="CJA32578.1"/>
    <property type="gene ID" value="WBGene00208425"/>
</dbReference>
<evidence type="ECO:0000313" key="1">
    <source>
        <dbReference type="EnsemblMetazoa" id="CJA32578.1"/>
    </source>
</evidence>
<dbReference type="PROSITE" id="PS50292">
    <property type="entry name" value="PEROXIDASE_3"/>
    <property type="match status" value="1"/>
</dbReference>
<dbReference type="AlphaFoldDB" id="A0A8R1IE00"/>
<evidence type="ECO:0000313" key="2">
    <source>
        <dbReference type="Proteomes" id="UP000005237"/>
    </source>
</evidence>
<sequence>MFWAKEEEENSLIRLLKSDHFTLEDVLLNEFVVQEARYGKAELVNYITKEENIVALLNFSLNPVIDSSLPMKQQYRYKV</sequence>
<dbReference type="InterPro" id="IPR019791">
    <property type="entry name" value="Haem_peroxidase_animal"/>
</dbReference>
<name>A0A8R1IE00_CAEJA</name>
<organism evidence="1 2">
    <name type="scientific">Caenorhabditis japonica</name>
    <dbReference type="NCBI Taxonomy" id="281687"/>
    <lineage>
        <taxon>Eukaryota</taxon>
        <taxon>Metazoa</taxon>
        <taxon>Ecdysozoa</taxon>
        <taxon>Nematoda</taxon>
        <taxon>Chromadorea</taxon>
        <taxon>Rhabditida</taxon>
        <taxon>Rhabditina</taxon>
        <taxon>Rhabditomorpha</taxon>
        <taxon>Rhabditoidea</taxon>
        <taxon>Rhabditidae</taxon>
        <taxon>Peloderinae</taxon>
        <taxon>Caenorhabditis</taxon>
    </lineage>
</organism>
<reference evidence="1" key="2">
    <citation type="submission" date="2022-06" db="UniProtKB">
        <authorList>
            <consortium name="EnsemblMetazoa"/>
        </authorList>
    </citation>
    <scope>IDENTIFICATION</scope>
    <source>
        <strain evidence="1">DF5081</strain>
    </source>
</reference>
<dbReference type="Proteomes" id="UP000005237">
    <property type="component" value="Unassembled WGS sequence"/>
</dbReference>
<proteinExistence type="predicted"/>